<dbReference type="InterPro" id="IPR036770">
    <property type="entry name" value="Ankyrin_rpt-contain_sf"/>
</dbReference>
<dbReference type="Gene3D" id="1.25.40.20">
    <property type="entry name" value="Ankyrin repeat-containing domain"/>
    <property type="match status" value="1"/>
</dbReference>
<dbReference type="GO" id="GO:0006511">
    <property type="term" value="P:ubiquitin-dependent protein catabolic process"/>
    <property type="evidence" value="ECO:0007669"/>
    <property type="project" value="TreeGrafter"/>
</dbReference>
<keyword evidence="5" id="KW-1185">Reference proteome</keyword>
<name>A0A699YVU6_HAELA</name>
<comment type="caution">
    <text evidence="4">The sequence shown here is derived from an EMBL/GenBank/DDBJ whole genome shotgun (WGS) entry which is preliminary data.</text>
</comment>
<dbReference type="AlphaFoldDB" id="A0A699YVU6"/>
<dbReference type="EMBL" id="BLLF01000599">
    <property type="protein sequence ID" value="GFH13325.1"/>
    <property type="molecule type" value="Genomic_DNA"/>
</dbReference>
<dbReference type="InterPro" id="IPR002110">
    <property type="entry name" value="Ankyrin_rpt"/>
</dbReference>
<evidence type="ECO:0000256" key="3">
    <source>
        <dbReference type="PROSITE-ProRule" id="PRU00023"/>
    </source>
</evidence>
<keyword evidence="1" id="KW-0677">Repeat</keyword>
<evidence type="ECO:0000256" key="2">
    <source>
        <dbReference type="ARBA" id="ARBA00023043"/>
    </source>
</evidence>
<evidence type="ECO:0000256" key="1">
    <source>
        <dbReference type="ARBA" id="ARBA00022737"/>
    </source>
</evidence>
<dbReference type="Pfam" id="PF12796">
    <property type="entry name" value="Ank_2"/>
    <property type="match status" value="1"/>
</dbReference>
<keyword evidence="2 3" id="KW-0040">ANK repeat</keyword>
<evidence type="ECO:0000313" key="5">
    <source>
        <dbReference type="Proteomes" id="UP000485058"/>
    </source>
</evidence>
<dbReference type="SUPFAM" id="SSF48403">
    <property type="entry name" value="Ankyrin repeat"/>
    <property type="match status" value="1"/>
</dbReference>
<evidence type="ECO:0000313" key="4">
    <source>
        <dbReference type="EMBL" id="GFH13325.1"/>
    </source>
</evidence>
<feature type="repeat" description="ANK" evidence="3">
    <location>
        <begin position="146"/>
        <end position="164"/>
    </location>
</feature>
<organism evidence="4 5">
    <name type="scientific">Haematococcus lacustris</name>
    <name type="common">Green alga</name>
    <name type="synonym">Haematococcus pluvialis</name>
    <dbReference type="NCBI Taxonomy" id="44745"/>
    <lineage>
        <taxon>Eukaryota</taxon>
        <taxon>Viridiplantae</taxon>
        <taxon>Chlorophyta</taxon>
        <taxon>core chlorophytes</taxon>
        <taxon>Chlorophyceae</taxon>
        <taxon>CS clade</taxon>
        <taxon>Chlamydomonadales</taxon>
        <taxon>Haematococcaceae</taxon>
        <taxon>Haematococcus</taxon>
    </lineage>
</organism>
<dbReference type="Proteomes" id="UP000485058">
    <property type="component" value="Unassembled WGS sequence"/>
</dbReference>
<dbReference type="GO" id="GO:0000151">
    <property type="term" value="C:ubiquitin ligase complex"/>
    <property type="evidence" value="ECO:0007669"/>
    <property type="project" value="TreeGrafter"/>
</dbReference>
<accession>A0A699YVU6</accession>
<dbReference type="PANTHER" id="PTHR24173:SF27">
    <property type="entry name" value="ANKYRIN REPEAT AND SOCS BOX PROTEIN 1"/>
    <property type="match status" value="1"/>
</dbReference>
<protein>
    <submittedName>
        <fullName evidence="4">ANK_REP_REGION domain-containing protein</fullName>
    </submittedName>
</protein>
<gene>
    <name evidence="4" type="ORF">HaLaN_09190</name>
</gene>
<dbReference type="PANTHER" id="PTHR24173">
    <property type="entry name" value="ANKYRIN REPEAT CONTAINING"/>
    <property type="match status" value="1"/>
</dbReference>
<dbReference type="SMART" id="SM00248">
    <property type="entry name" value="ANK"/>
    <property type="match status" value="3"/>
</dbReference>
<sequence length="193" mass="20322">MEALVRDMAANGMVNEKAPHNGHNACHRGCLAHNQGGPASGPELRQLNSWLRLTETFFTVGLHHEGTRRSEVRLLAVHCAMGKLHDAAKKGNLGALQTALSSGQDIESTDSKERTCLLIAASQGHTEIVKYLVDEREADVDAEDADGNTALHLAAAAGHTDCVKGQVMAAVCSLPVAWHADALAAAAPVHLSG</sequence>
<reference evidence="4 5" key="1">
    <citation type="submission" date="2020-02" db="EMBL/GenBank/DDBJ databases">
        <title>Draft genome sequence of Haematococcus lacustris strain NIES-144.</title>
        <authorList>
            <person name="Morimoto D."/>
            <person name="Nakagawa S."/>
            <person name="Yoshida T."/>
            <person name="Sawayama S."/>
        </authorList>
    </citation>
    <scope>NUCLEOTIDE SEQUENCE [LARGE SCALE GENOMIC DNA]</scope>
    <source>
        <strain evidence="4 5">NIES-144</strain>
    </source>
</reference>
<dbReference type="PROSITE" id="PS50297">
    <property type="entry name" value="ANK_REP_REGION"/>
    <property type="match status" value="1"/>
</dbReference>
<proteinExistence type="predicted"/>
<dbReference type="PROSITE" id="PS50088">
    <property type="entry name" value="ANK_REPEAT"/>
    <property type="match status" value="1"/>
</dbReference>